<accession>A0A914AQR5</accession>
<dbReference type="Proteomes" id="UP000887568">
    <property type="component" value="Unplaced"/>
</dbReference>
<sequence length="300" mass="33870">MSSRASQRPTSSSSTRAATNTKTHSSIEYKNSSETNVNIDYWSSRWTNICTDYQCSAKTNTNVKYRSDTETDTSIEYKSRTKTNVSVNDWNNTRTHVSINISTKRIFGSVACTGADVTVHPPLGGKWTVNDEEGNPCMKMSLSAALEVLHGDKPTQYNVDQSFAATGICAKPFRQFTLTSPDPTRTTLKELQLTFLFDYTRAIYTLSQIMAVWFDTIHREDWEKDLKQGDNLLNNAVEQSKSYQCNLELRFDLEGGYGRVFLWNIELVPFVEDFHSQAQECSGVTKTVKQCGCSAVFNKQ</sequence>
<evidence type="ECO:0000256" key="1">
    <source>
        <dbReference type="SAM" id="MobiDB-lite"/>
    </source>
</evidence>
<proteinExistence type="predicted"/>
<feature type="compositionally biased region" description="Low complexity" evidence="1">
    <location>
        <begin position="1"/>
        <end position="19"/>
    </location>
</feature>
<dbReference type="GeneID" id="119735905"/>
<dbReference type="AlphaFoldDB" id="A0A914AQR5"/>
<evidence type="ECO:0000313" key="2">
    <source>
        <dbReference type="EnsemblMetazoa" id="XP_038065779.1"/>
    </source>
</evidence>
<organism evidence="2 3">
    <name type="scientific">Patiria miniata</name>
    <name type="common">Bat star</name>
    <name type="synonym">Asterina miniata</name>
    <dbReference type="NCBI Taxonomy" id="46514"/>
    <lineage>
        <taxon>Eukaryota</taxon>
        <taxon>Metazoa</taxon>
        <taxon>Echinodermata</taxon>
        <taxon>Eleutherozoa</taxon>
        <taxon>Asterozoa</taxon>
        <taxon>Asteroidea</taxon>
        <taxon>Valvatacea</taxon>
        <taxon>Valvatida</taxon>
        <taxon>Asterinidae</taxon>
        <taxon>Patiria</taxon>
    </lineage>
</organism>
<name>A0A914AQR5_PATMI</name>
<reference evidence="2" key="1">
    <citation type="submission" date="2022-11" db="UniProtKB">
        <authorList>
            <consortium name="EnsemblMetazoa"/>
        </authorList>
    </citation>
    <scope>IDENTIFICATION</scope>
</reference>
<protein>
    <submittedName>
        <fullName evidence="2">Uncharacterized protein</fullName>
    </submittedName>
</protein>
<feature type="region of interest" description="Disordered" evidence="1">
    <location>
        <begin position="1"/>
        <end position="27"/>
    </location>
</feature>
<evidence type="ECO:0000313" key="3">
    <source>
        <dbReference type="Proteomes" id="UP000887568"/>
    </source>
</evidence>
<keyword evidence="3" id="KW-1185">Reference proteome</keyword>
<dbReference type="RefSeq" id="XP_038065779.1">
    <property type="nucleotide sequence ID" value="XM_038209851.1"/>
</dbReference>
<dbReference type="EnsemblMetazoa" id="XM_038209851.1">
    <property type="protein sequence ID" value="XP_038065779.1"/>
    <property type="gene ID" value="LOC119735905"/>
</dbReference>